<evidence type="ECO:0000313" key="3">
    <source>
        <dbReference type="Proteomes" id="UP001501509"/>
    </source>
</evidence>
<feature type="transmembrane region" description="Helical" evidence="1">
    <location>
        <begin position="7"/>
        <end position="27"/>
    </location>
</feature>
<proteinExistence type="predicted"/>
<name>A0ABP6D106_9ACTN</name>
<keyword evidence="3" id="KW-1185">Reference proteome</keyword>
<reference evidence="3" key="1">
    <citation type="journal article" date="2019" name="Int. J. Syst. Evol. Microbiol.">
        <title>The Global Catalogue of Microorganisms (GCM) 10K type strain sequencing project: providing services to taxonomists for standard genome sequencing and annotation.</title>
        <authorList>
            <consortium name="The Broad Institute Genomics Platform"/>
            <consortium name="The Broad Institute Genome Sequencing Center for Infectious Disease"/>
            <person name="Wu L."/>
            <person name="Ma J."/>
        </authorList>
    </citation>
    <scope>NUCLEOTIDE SEQUENCE [LARGE SCALE GENOMIC DNA]</scope>
    <source>
        <strain evidence="3">JCM 6833</strain>
    </source>
</reference>
<dbReference type="RefSeq" id="WP_344547825.1">
    <property type="nucleotide sequence ID" value="NZ_BAAATD010000015.1"/>
</dbReference>
<evidence type="ECO:0000256" key="1">
    <source>
        <dbReference type="SAM" id="Phobius"/>
    </source>
</evidence>
<gene>
    <name evidence="2" type="ORF">GCM10010411_81190</name>
</gene>
<organism evidence="2 3">
    <name type="scientific">Actinomadura fulvescens</name>
    <dbReference type="NCBI Taxonomy" id="46160"/>
    <lineage>
        <taxon>Bacteria</taxon>
        <taxon>Bacillati</taxon>
        <taxon>Actinomycetota</taxon>
        <taxon>Actinomycetes</taxon>
        <taxon>Streptosporangiales</taxon>
        <taxon>Thermomonosporaceae</taxon>
        <taxon>Actinomadura</taxon>
    </lineage>
</organism>
<evidence type="ECO:0008006" key="4">
    <source>
        <dbReference type="Google" id="ProtNLM"/>
    </source>
</evidence>
<dbReference type="Proteomes" id="UP001501509">
    <property type="component" value="Unassembled WGS sequence"/>
</dbReference>
<accession>A0ABP6D106</accession>
<keyword evidence="1" id="KW-1133">Transmembrane helix</keyword>
<comment type="caution">
    <text evidence="2">The sequence shown here is derived from an EMBL/GenBank/DDBJ whole genome shotgun (WGS) entry which is preliminary data.</text>
</comment>
<evidence type="ECO:0000313" key="2">
    <source>
        <dbReference type="EMBL" id="GAA2630987.1"/>
    </source>
</evidence>
<keyword evidence="1" id="KW-0812">Transmembrane</keyword>
<protein>
    <recommendedName>
        <fullName evidence="4">Sensor histidine kinase</fullName>
    </recommendedName>
</protein>
<sequence>MWTRWRAHLALIDVLLLTGITAGVVWLVCTHLTAMRPPAALLVSVLAAVAAFSVLARYRRT</sequence>
<dbReference type="EMBL" id="BAAATD010000015">
    <property type="protein sequence ID" value="GAA2630987.1"/>
    <property type="molecule type" value="Genomic_DNA"/>
</dbReference>
<keyword evidence="1" id="KW-0472">Membrane</keyword>
<feature type="transmembrane region" description="Helical" evidence="1">
    <location>
        <begin position="39"/>
        <end position="58"/>
    </location>
</feature>